<organism evidence="4 5">
    <name type="scientific">Shewanella violacea (strain JCM 10179 / CIP 106290 / LMG 19151 / DSS12)</name>
    <dbReference type="NCBI Taxonomy" id="637905"/>
    <lineage>
        <taxon>Bacteria</taxon>
        <taxon>Pseudomonadati</taxon>
        <taxon>Pseudomonadota</taxon>
        <taxon>Gammaproteobacteria</taxon>
        <taxon>Alteromonadales</taxon>
        <taxon>Shewanellaceae</taxon>
        <taxon>Shewanella</taxon>
    </lineage>
</organism>
<dbReference type="EMBL" id="AP011177">
    <property type="protein sequence ID" value="BAJ01345.1"/>
    <property type="molecule type" value="Genomic_DNA"/>
</dbReference>
<dbReference type="STRING" id="637905.SVI_1374"/>
<feature type="region of interest" description="Disordered" evidence="1">
    <location>
        <begin position="215"/>
        <end position="234"/>
    </location>
</feature>
<evidence type="ECO:0000313" key="4">
    <source>
        <dbReference type="EMBL" id="BAJ01345.1"/>
    </source>
</evidence>
<dbReference type="PANTHER" id="PTHR34475:SF1">
    <property type="entry name" value="CYTOSKELETON PROTEIN RODZ"/>
    <property type="match status" value="1"/>
</dbReference>
<evidence type="ECO:0000259" key="3">
    <source>
        <dbReference type="Pfam" id="PF13464"/>
    </source>
</evidence>
<accession>D4ZI46</accession>
<dbReference type="Pfam" id="PF13413">
    <property type="entry name" value="HTH_25"/>
    <property type="match status" value="1"/>
</dbReference>
<dbReference type="Proteomes" id="UP000002350">
    <property type="component" value="Chromosome"/>
</dbReference>
<evidence type="ECO:0000256" key="2">
    <source>
        <dbReference type="SAM" id="Phobius"/>
    </source>
</evidence>
<dbReference type="PANTHER" id="PTHR34475">
    <property type="match status" value="1"/>
</dbReference>
<dbReference type="Gene3D" id="1.10.260.40">
    <property type="entry name" value="lambda repressor-like DNA-binding domains"/>
    <property type="match status" value="1"/>
</dbReference>
<keyword evidence="2" id="KW-1133">Transmembrane helix</keyword>
<evidence type="ECO:0000256" key="1">
    <source>
        <dbReference type="SAM" id="MobiDB-lite"/>
    </source>
</evidence>
<dbReference type="HOGENOM" id="CLU_047530_3_1_6"/>
<keyword evidence="5" id="KW-1185">Reference proteome</keyword>
<dbReference type="InterPro" id="IPR050400">
    <property type="entry name" value="Bact_Cytoskel_RodZ"/>
</dbReference>
<keyword evidence="2" id="KW-0472">Membrane</keyword>
<name>D4ZI46_SHEVD</name>
<evidence type="ECO:0000313" key="5">
    <source>
        <dbReference type="Proteomes" id="UP000002350"/>
    </source>
</evidence>
<dbReference type="InterPro" id="IPR010982">
    <property type="entry name" value="Lambda_DNA-bd_dom_sf"/>
</dbReference>
<protein>
    <recommendedName>
        <fullName evidence="3">Cytoskeleton protein RodZ-like C-terminal domain-containing protein</fullName>
    </recommendedName>
</protein>
<sequence>MTNKQINMLKDEADTHQDRLDSETIGSLLRQSRENMGASVADIAGQLKLRPCIVKDIEADNFDQIASPTYVKGYVKNFARIVQADEKAILRCLNNQIHQDPDPEMQSFSRKTTRQTLDGRLMFATYLIAFILLALLVLWWVQKSDTLSSLDISKPSVEELADSQIDSNLSANISLDAGTSNAATGIENISDDLIEHVNDALSGNTSSIDTQAAEISESISTPTPTPELNDAPKPSSLIIDETEAQAKPVTQPVTLSANQAALILSFSADCWLNVTDATGKVLVNDLKKAGELLNISGKTPFKLTLGAPQAVSIKLNGKTVSLATFPRGRVARLTLPLAG</sequence>
<dbReference type="InterPro" id="IPR025194">
    <property type="entry name" value="RodZ-like_C"/>
</dbReference>
<dbReference type="RefSeq" id="WP_013050655.1">
    <property type="nucleotide sequence ID" value="NC_014012.1"/>
</dbReference>
<feature type="transmembrane region" description="Helical" evidence="2">
    <location>
        <begin position="121"/>
        <end position="141"/>
    </location>
</feature>
<keyword evidence="2" id="KW-0812">Transmembrane</keyword>
<proteinExistence type="predicted"/>
<feature type="domain" description="Cytoskeleton protein RodZ-like C-terminal" evidence="3">
    <location>
        <begin position="264"/>
        <end position="334"/>
    </location>
</feature>
<dbReference type="GO" id="GO:0003677">
    <property type="term" value="F:DNA binding"/>
    <property type="evidence" value="ECO:0007669"/>
    <property type="project" value="InterPro"/>
</dbReference>
<dbReference type="AlphaFoldDB" id="D4ZI46"/>
<reference evidence="5" key="1">
    <citation type="journal article" date="2010" name="Mol. Biosyst.">
        <title>Complete genome sequence and comparative analysis of Shewanella violacea, a psychrophilic and piezophilic bacterium from deep sea floor sediments.</title>
        <authorList>
            <person name="Aono E."/>
            <person name="Baba T."/>
            <person name="Ara T."/>
            <person name="Nishi T."/>
            <person name="Nakamichi T."/>
            <person name="Inamoto E."/>
            <person name="Toyonaga H."/>
            <person name="Hasegawa M."/>
            <person name="Takai Y."/>
            <person name="Okumura Y."/>
            <person name="Baba M."/>
            <person name="Tomita M."/>
            <person name="Kato C."/>
            <person name="Oshima T."/>
            <person name="Nakasone K."/>
            <person name="Mori H."/>
        </authorList>
    </citation>
    <scope>NUCLEOTIDE SEQUENCE [LARGE SCALE GENOMIC DNA]</scope>
    <source>
        <strain evidence="5">JCM 10179 / CIP 106290 / LMG 19151 / DSS12</strain>
    </source>
</reference>
<dbReference type="Pfam" id="PF13464">
    <property type="entry name" value="RodZ_C"/>
    <property type="match status" value="1"/>
</dbReference>
<gene>
    <name evidence="4" type="ordered locus">SVI_1374</name>
</gene>
<dbReference type="OrthoDB" id="9790252at2"/>
<dbReference type="KEGG" id="svo:SVI_1374"/>
<dbReference type="eggNOG" id="COG1426">
    <property type="taxonomic scope" value="Bacteria"/>
</dbReference>